<dbReference type="NCBIfam" id="TIGR01207">
    <property type="entry name" value="rmlA"/>
    <property type="match status" value="1"/>
</dbReference>
<keyword evidence="6 9" id="KW-0479">Metal-binding</keyword>
<dbReference type="PANTHER" id="PTHR43532">
    <property type="entry name" value="GLUCOSE-1-PHOSPHATE THYMIDYLYLTRANSFERASE"/>
    <property type="match status" value="1"/>
</dbReference>
<organism evidence="11">
    <name type="scientific">uncultured spirochete</name>
    <dbReference type="NCBI Taxonomy" id="156406"/>
    <lineage>
        <taxon>Bacteria</taxon>
        <taxon>Pseudomonadati</taxon>
        <taxon>Spirochaetota</taxon>
        <taxon>Spirochaetia</taxon>
        <taxon>Spirochaetales</taxon>
        <taxon>environmental samples</taxon>
    </lineage>
</organism>
<dbReference type="InterPro" id="IPR029044">
    <property type="entry name" value="Nucleotide-diphossugar_trans"/>
</dbReference>
<feature type="domain" description="Nucleotidyl transferase" evidence="10">
    <location>
        <begin position="2"/>
        <end position="238"/>
    </location>
</feature>
<dbReference type="EMBL" id="FWDO01000005">
    <property type="protein sequence ID" value="SLM19236.1"/>
    <property type="molecule type" value="Genomic_DNA"/>
</dbReference>
<comment type="similarity">
    <text evidence="2 9">Belongs to the glucose-1-phosphate thymidylyltransferase family.</text>
</comment>
<evidence type="ECO:0000259" key="10">
    <source>
        <dbReference type="Pfam" id="PF00483"/>
    </source>
</evidence>
<evidence type="ECO:0000256" key="7">
    <source>
        <dbReference type="ARBA" id="ARBA00022842"/>
    </source>
</evidence>
<dbReference type="FunFam" id="3.90.550.10:FF:000023">
    <property type="entry name" value="Glucose-1-phosphate thymidylyltransferase"/>
    <property type="match status" value="1"/>
</dbReference>
<comment type="function">
    <text evidence="9">Catalyzes the formation of dTDP-glucose, from dTTP and glucose 1-phosphate, as well as its pyrophosphorolysis.</text>
</comment>
<evidence type="ECO:0000256" key="4">
    <source>
        <dbReference type="ARBA" id="ARBA00022679"/>
    </source>
</evidence>
<evidence type="ECO:0000256" key="6">
    <source>
        <dbReference type="ARBA" id="ARBA00022723"/>
    </source>
</evidence>
<reference evidence="11" key="1">
    <citation type="submission" date="2017-02" db="EMBL/GenBank/DDBJ databases">
        <authorList>
            <person name="Regsiter A."/>
            <person name="William W."/>
        </authorList>
    </citation>
    <scope>NUCLEOTIDE SEQUENCE</scope>
    <source>
        <strain evidence="11">BdmA 4</strain>
    </source>
</reference>
<evidence type="ECO:0000313" key="11">
    <source>
        <dbReference type="EMBL" id="SLM19236.1"/>
    </source>
</evidence>
<keyword evidence="7 9" id="KW-0460">Magnesium</keyword>
<evidence type="ECO:0000256" key="9">
    <source>
        <dbReference type="RuleBase" id="RU003706"/>
    </source>
</evidence>
<keyword evidence="4 9" id="KW-0808">Transferase</keyword>
<dbReference type="Gene3D" id="3.90.550.10">
    <property type="entry name" value="Spore Coat Polysaccharide Biosynthesis Protein SpsA, Chain A"/>
    <property type="match status" value="1"/>
</dbReference>
<keyword evidence="5 9" id="KW-0548">Nucleotidyltransferase</keyword>
<evidence type="ECO:0000256" key="8">
    <source>
        <dbReference type="ARBA" id="ARBA00049336"/>
    </source>
</evidence>
<dbReference type="PANTHER" id="PTHR43532:SF1">
    <property type="entry name" value="GLUCOSE-1-PHOSPHATE THYMIDYLYLTRANSFERASE 1"/>
    <property type="match status" value="1"/>
</dbReference>
<dbReference type="SUPFAM" id="SSF53448">
    <property type="entry name" value="Nucleotide-diphospho-sugar transferases"/>
    <property type="match status" value="1"/>
</dbReference>
<dbReference type="AlphaFoldDB" id="A0A3P3XSF7"/>
<evidence type="ECO:0000256" key="2">
    <source>
        <dbReference type="ARBA" id="ARBA00010480"/>
    </source>
</evidence>
<dbReference type="CDD" id="cd02538">
    <property type="entry name" value="G1P_TT_short"/>
    <property type="match status" value="1"/>
</dbReference>
<gene>
    <name evidence="11" type="primary">rmlA</name>
    <name evidence="11" type="ORF">SPIRO4BDMA_50751</name>
</gene>
<dbReference type="Pfam" id="PF00483">
    <property type="entry name" value="NTP_transferase"/>
    <property type="match status" value="1"/>
</dbReference>
<dbReference type="GO" id="GO:0008879">
    <property type="term" value="F:glucose-1-phosphate thymidylyltransferase activity"/>
    <property type="evidence" value="ECO:0007669"/>
    <property type="project" value="UniProtKB-EC"/>
</dbReference>
<dbReference type="InterPro" id="IPR005835">
    <property type="entry name" value="NTP_transferase_dom"/>
</dbReference>
<evidence type="ECO:0000256" key="1">
    <source>
        <dbReference type="ARBA" id="ARBA00001946"/>
    </source>
</evidence>
<evidence type="ECO:0000256" key="3">
    <source>
        <dbReference type="ARBA" id="ARBA00012461"/>
    </source>
</evidence>
<proteinExistence type="inferred from homology"/>
<name>A0A3P3XSF7_9SPIR</name>
<dbReference type="EC" id="2.7.7.24" evidence="3 9"/>
<dbReference type="InterPro" id="IPR005907">
    <property type="entry name" value="G1P_thy_trans_s"/>
</dbReference>
<evidence type="ECO:0000256" key="5">
    <source>
        <dbReference type="ARBA" id="ARBA00022695"/>
    </source>
</evidence>
<protein>
    <recommendedName>
        <fullName evidence="3 9">Glucose-1-phosphate thymidylyltransferase</fullName>
        <ecNumber evidence="3 9">2.7.7.24</ecNumber>
    </recommendedName>
</protein>
<sequence length="288" mass="31851">MKGIILAGGAGTRLYPLTYAVSKQMLPVYDKPMIYYPLSALMLANVQEVLIISTPRDVPAFRQLLGSGDRLGMKFQYAVQTYPRGLADAFIIGEDFIGEENIALVLGDNIFYGQGFGKSLERAGSIVEGAAIFGYYVKDPSSYGVVEVDKNGNAISIEEKPKEPKSHYAVPGIYFYDNEVVNIARGVKPSSRGELEITSVNNEYLARGKLHVELLGRGMAWLDAGSYDGLLEASNFVEAIQKRQALYVACLEEIAFRKGWISRERLLESASEIHTDYGLYLKYIAESD</sequence>
<accession>A0A3P3XSF7</accession>
<comment type="cofactor">
    <cofactor evidence="1">
        <name>Mg(2+)</name>
        <dbReference type="ChEBI" id="CHEBI:18420"/>
    </cofactor>
</comment>
<comment type="catalytic activity">
    <reaction evidence="8 9">
        <text>dTTP + alpha-D-glucose 1-phosphate + H(+) = dTDP-alpha-D-glucose + diphosphate</text>
        <dbReference type="Rhea" id="RHEA:15225"/>
        <dbReference type="ChEBI" id="CHEBI:15378"/>
        <dbReference type="ChEBI" id="CHEBI:33019"/>
        <dbReference type="ChEBI" id="CHEBI:37568"/>
        <dbReference type="ChEBI" id="CHEBI:57477"/>
        <dbReference type="ChEBI" id="CHEBI:58601"/>
        <dbReference type="EC" id="2.7.7.24"/>
    </reaction>
</comment>
<dbReference type="GO" id="GO:0046872">
    <property type="term" value="F:metal ion binding"/>
    <property type="evidence" value="ECO:0007669"/>
    <property type="project" value="UniProtKB-KW"/>
</dbReference>